<gene>
    <name evidence="2" type="ORF">SNEC2469_LOCUS13947</name>
</gene>
<sequence>MLNCISCVMVLVWLASLGFARVEKRRIYIPHEARSDSLDSFRAGVCEITSPNMLFGLAEISEGIAYDMMRVFPACVHEQLRFWKAILDNAPVFIFEVRRQHLLAEQVSLTECSGRSLRGFVVPLEAGQAQRLWNSVPQDFKDQLQDRSEPIHALRLPPQYAHLCAAGIWKTIALPSSVQESGRGRGGSKSLHIDWTKLQQRHRPLPAAADAQVPAARSLNSQLALEVANYLQKYAASHLDPRNEFQEAEYREVQSLIETLTSVSDEIDPLFFQKLCRDMRGRASIRGMSDAAKQKLQYNAVWVLQVLLMADLLRDSSELSRAVSQAMRFLLPPVLRPVFEEAMADASMCMPNAGTVSRWRFLLDASFMLWRRERNANQKFLRWIMADSSTQHGRQDGDTSDEIFLDNDKLCHDFLQQHLIYDNFPVVVLGAGGSTLPMKFHAVMFAMWLESGVNQNSFCKYADEIVSGTYDLGVEFSLPKVQPIDISRLFPWMPEDPQPEQPCSADPDDFEILEQMQVAVVPKQVSLNKSLGIPGLLHIIHNAASSLLTVCSKLGEQIDSLGLVCKLLAGQDCTKLLETCYTGPVGQMFHTQLQRFSFKLYEGRWGSVAFCVSEVLKLKTVLQYGWSLEKYLDGSRPQTEILKVDEALTSSLWWSALLVLDKLYGLVRSCFAWAEGCPCHSHLNWQEVDAQTRKRWSSCPLRGLRFPEVCAGDFFSMFASLQMQEALDLASTLADAVTEEERNALLRDFEIGRGHMLYVFTLKVGPFTAFPLRLGAIAHHCRSTAHDAMRSCLASTDGHPLMKQFRSEPVHSEVLQHLEGEDLANCPNLAIFLARFKFALVVERRIEGGHARIQREGRGASYRGEAYDSLALRMTEIRQETEGKPEFLEDLSVLLDKARSPRRMVEALGLQFHPALQRETHAWSKVYRLVAYRADKWTLYRSGPPPVEISPSDMFQDPDDDSTGALQDISELEDAVALGPANRNNVDNNGLLQEAAVAYFVSQLRQFEQTAPRLFVARVPPGSLVTLVSRVQGKPAQSLADELQHPLTDWMTPKGLMCFSVVAANPSRAKTANKGMLAPTDVAIAVHQVIKVEKMRGYVASTPLSVSSSAAFSVAPEKVPLVLTAGVFDLTALQTAIAWEFSPDICYAISMDGRMHVDSSMSRLLQQLVATPGGLQLDRSSLAEHQDQLALLKD</sequence>
<evidence type="ECO:0000313" key="2">
    <source>
        <dbReference type="EMBL" id="CAE7490339.1"/>
    </source>
</evidence>
<reference evidence="2" key="1">
    <citation type="submission" date="2021-02" db="EMBL/GenBank/DDBJ databases">
        <authorList>
            <person name="Dougan E. K."/>
            <person name="Rhodes N."/>
            <person name="Thang M."/>
            <person name="Chan C."/>
        </authorList>
    </citation>
    <scope>NUCLEOTIDE SEQUENCE</scope>
</reference>
<keyword evidence="1" id="KW-0732">Signal</keyword>
<feature type="chain" id="PRO_5032759186" evidence="1">
    <location>
        <begin position="21"/>
        <end position="1194"/>
    </location>
</feature>
<dbReference type="EMBL" id="CAJNJA010022320">
    <property type="protein sequence ID" value="CAE7490339.1"/>
    <property type="molecule type" value="Genomic_DNA"/>
</dbReference>
<name>A0A812SPI9_9DINO</name>
<dbReference type="AlphaFoldDB" id="A0A812SPI9"/>
<organism evidence="2 3">
    <name type="scientific">Symbiodinium necroappetens</name>
    <dbReference type="NCBI Taxonomy" id="1628268"/>
    <lineage>
        <taxon>Eukaryota</taxon>
        <taxon>Sar</taxon>
        <taxon>Alveolata</taxon>
        <taxon>Dinophyceae</taxon>
        <taxon>Suessiales</taxon>
        <taxon>Symbiodiniaceae</taxon>
        <taxon>Symbiodinium</taxon>
    </lineage>
</organism>
<feature type="signal peptide" evidence="1">
    <location>
        <begin position="1"/>
        <end position="20"/>
    </location>
</feature>
<dbReference type="OrthoDB" id="421292at2759"/>
<accession>A0A812SPI9</accession>
<comment type="caution">
    <text evidence="2">The sequence shown here is derived from an EMBL/GenBank/DDBJ whole genome shotgun (WGS) entry which is preliminary data.</text>
</comment>
<keyword evidence="3" id="KW-1185">Reference proteome</keyword>
<evidence type="ECO:0000313" key="3">
    <source>
        <dbReference type="Proteomes" id="UP000601435"/>
    </source>
</evidence>
<evidence type="ECO:0000256" key="1">
    <source>
        <dbReference type="SAM" id="SignalP"/>
    </source>
</evidence>
<proteinExistence type="predicted"/>
<protein>
    <submittedName>
        <fullName evidence="2">Uncharacterized protein</fullName>
    </submittedName>
</protein>
<dbReference type="Proteomes" id="UP000601435">
    <property type="component" value="Unassembled WGS sequence"/>
</dbReference>